<accession>A0A226F6A1</accession>
<dbReference type="GO" id="GO:0006281">
    <property type="term" value="P:DNA repair"/>
    <property type="evidence" value="ECO:0007669"/>
    <property type="project" value="InterPro"/>
</dbReference>
<name>A0A226F6A1_FOLCA</name>
<evidence type="ECO:0000256" key="1">
    <source>
        <dbReference type="ARBA" id="ARBA00004123"/>
    </source>
</evidence>
<dbReference type="OrthoDB" id="1751331at2759"/>
<dbReference type="InterPro" id="IPR004591">
    <property type="entry name" value="Rfa1"/>
</dbReference>
<gene>
    <name evidence="17" type="ORF">Fcan01_01956</name>
</gene>
<dbReference type="CDD" id="cd04475">
    <property type="entry name" value="RPA1_DBD_B"/>
    <property type="match status" value="1"/>
</dbReference>
<evidence type="ECO:0000259" key="13">
    <source>
        <dbReference type="Pfam" id="PF01336"/>
    </source>
</evidence>
<dbReference type="OMA" id="FNSYAML"/>
<dbReference type="InterPro" id="IPR047192">
    <property type="entry name" value="Euk_RPA1_DBD_C"/>
</dbReference>
<evidence type="ECO:0000256" key="2">
    <source>
        <dbReference type="ARBA" id="ARBA00005690"/>
    </source>
</evidence>
<organism evidence="17 18">
    <name type="scientific">Folsomia candida</name>
    <name type="common">Springtail</name>
    <dbReference type="NCBI Taxonomy" id="158441"/>
    <lineage>
        <taxon>Eukaryota</taxon>
        <taxon>Metazoa</taxon>
        <taxon>Ecdysozoa</taxon>
        <taxon>Arthropoda</taxon>
        <taxon>Hexapoda</taxon>
        <taxon>Collembola</taxon>
        <taxon>Entomobryomorpha</taxon>
        <taxon>Isotomoidea</taxon>
        <taxon>Isotomidae</taxon>
        <taxon>Proisotominae</taxon>
        <taxon>Folsomia</taxon>
    </lineage>
</organism>
<dbReference type="GO" id="GO:0006310">
    <property type="term" value="P:DNA recombination"/>
    <property type="evidence" value="ECO:0007669"/>
    <property type="project" value="InterPro"/>
</dbReference>
<dbReference type="PANTHER" id="PTHR47165">
    <property type="entry name" value="OS03G0429900 PROTEIN"/>
    <property type="match status" value="1"/>
</dbReference>
<protein>
    <recommendedName>
        <fullName evidence="11">Replication protein A subunit</fullName>
    </recommendedName>
</protein>
<keyword evidence="4 11" id="KW-0479">Metal-binding</keyword>
<dbReference type="CDD" id="cd04476">
    <property type="entry name" value="RPA1_DBD_C"/>
    <property type="match status" value="1"/>
</dbReference>
<dbReference type="EMBL" id="LNIX01000001">
    <property type="protein sequence ID" value="OXA64731.1"/>
    <property type="molecule type" value="Genomic_DNA"/>
</dbReference>
<keyword evidence="3 11" id="KW-0235">DNA replication</keyword>
<reference evidence="17 18" key="1">
    <citation type="submission" date="2015-12" db="EMBL/GenBank/DDBJ databases">
        <title>The genome of Folsomia candida.</title>
        <authorList>
            <person name="Faddeeva A."/>
            <person name="Derks M.F."/>
            <person name="Anvar Y."/>
            <person name="Smit S."/>
            <person name="Van Straalen N."/>
            <person name="Roelofs D."/>
        </authorList>
    </citation>
    <scope>NUCLEOTIDE SEQUENCE [LARGE SCALE GENOMIC DNA]</scope>
    <source>
        <strain evidence="17 18">VU population</strain>
        <tissue evidence="17">Whole body</tissue>
    </source>
</reference>
<evidence type="ECO:0000256" key="4">
    <source>
        <dbReference type="ARBA" id="ARBA00022723"/>
    </source>
</evidence>
<feature type="region of interest" description="Disordered" evidence="12">
    <location>
        <begin position="145"/>
        <end position="165"/>
    </location>
</feature>
<keyword evidence="18" id="KW-1185">Reference proteome</keyword>
<comment type="subcellular location">
    <subcellularLocation>
        <location evidence="1 11">Nucleus</location>
    </subcellularLocation>
</comment>
<dbReference type="Proteomes" id="UP000198287">
    <property type="component" value="Unassembled WGS sequence"/>
</dbReference>
<evidence type="ECO:0000313" key="18">
    <source>
        <dbReference type="Proteomes" id="UP000198287"/>
    </source>
</evidence>
<dbReference type="Pfam" id="PF01336">
    <property type="entry name" value="tRNA_anti-codon"/>
    <property type="match status" value="1"/>
</dbReference>
<evidence type="ECO:0000256" key="8">
    <source>
        <dbReference type="ARBA" id="ARBA00023242"/>
    </source>
</evidence>
<dbReference type="GO" id="GO:0006260">
    <property type="term" value="P:DNA replication"/>
    <property type="evidence" value="ECO:0007669"/>
    <property type="project" value="UniProtKB-KW"/>
</dbReference>
<dbReference type="InterPro" id="IPR012340">
    <property type="entry name" value="NA-bd_OB-fold"/>
</dbReference>
<keyword evidence="5 11" id="KW-0863">Zinc-finger</keyword>
<dbReference type="InterPro" id="IPR007199">
    <property type="entry name" value="Rep_factor-A_N"/>
</dbReference>
<dbReference type="InterPro" id="IPR013955">
    <property type="entry name" value="Rep_factor-A_C"/>
</dbReference>
<evidence type="ECO:0000256" key="7">
    <source>
        <dbReference type="ARBA" id="ARBA00023125"/>
    </source>
</evidence>
<comment type="similarity">
    <text evidence="2 11">Belongs to the replication factor A protein 1 family.</text>
</comment>
<dbReference type="SUPFAM" id="SSF50249">
    <property type="entry name" value="Nucleic acid-binding proteins"/>
    <property type="match status" value="4"/>
</dbReference>
<evidence type="ECO:0000259" key="14">
    <source>
        <dbReference type="Pfam" id="PF04057"/>
    </source>
</evidence>
<dbReference type="InterPro" id="IPR031657">
    <property type="entry name" value="REPA_OB_2"/>
</dbReference>
<dbReference type="CDD" id="cd04474">
    <property type="entry name" value="RPA1_DBD_A"/>
    <property type="match status" value="1"/>
</dbReference>
<comment type="caution">
    <text evidence="17">The sequence shown here is derived from an EMBL/GenBank/DDBJ whole genome shotgun (WGS) entry which is preliminary data.</text>
</comment>
<dbReference type="FunFam" id="2.40.50.140:FF:000090">
    <property type="entry name" value="Replication protein A subunit"/>
    <property type="match status" value="1"/>
</dbReference>
<evidence type="ECO:0000256" key="9">
    <source>
        <dbReference type="ARBA" id="ARBA00058595"/>
    </source>
</evidence>
<dbReference type="Pfam" id="PF08646">
    <property type="entry name" value="Rep_fac-A_C"/>
    <property type="match status" value="1"/>
</dbReference>
<dbReference type="AlphaFoldDB" id="A0A226F6A1"/>
<feature type="domain" description="Replication protein A OB" evidence="16">
    <location>
        <begin position="295"/>
        <end position="392"/>
    </location>
</feature>
<dbReference type="CDD" id="cd04477">
    <property type="entry name" value="RPA1N"/>
    <property type="match status" value="1"/>
</dbReference>
<feature type="domain" description="Replication factor A C-terminal" evidence="15">
    <location>
        <begin position="450"/>
        <end position="595"/>
    </location>
</feature>
<dbReference type="FunFam" id="2.40.50.140:FF:000041">
    <property type="entry name" value="Replication protein A subunit"/>
    <property type="match status" value="1"/>
</dbReference>
<keyword evidence="6 11" id="KW-0862">Zinc</keyword>
<dbReference type="NCBIfam" id="TIGR00617">
    <property type="entry name" value="rpa1"/>
    <property type="match status" value="1"/>
</dbReference>
<comment type="subunit">
    <text evidence="10 11">Component of the heterotrimeric canonical replication protein A complex (RPA).</text>
</comment>
<dbReference type="GO" id="GO:0003677">
    <property type="term" value="F:DNA binding"/>
    <property type="evidence" value="ECO:0007669"/>
    <property type="project" value="UniProtKB-KW"/>
</dbReference>
<dbReference type="PANTHER" id="PTHR47165:SF4">
    <property type="entry name" value="OS03G0429900 PROTEIN"/>
    <property type="match status" value="1"/>
</dbReference>
<evidence type="ECO:0000313" key="17">
    <source>
        <dbReference type="EMBL" id="OXA64731.1"/>
    </source>
</evidence>
<dbReference type="FunFam" id="2.40.50.140:FF:000064">
    <property type="entry name" value="Replication protein A subunit"/>
    <property type="match status" value="1"/>
</dbReference>
<evidence type="ECO:0000256" key="6">
    <source>
        <dbReference type="ARBA" id="ARBA00022833"/>
    </source>
</evidence>
<evidence type="ECO:0000256" key="5">
    <source>
        <dbReference type="ARBA" id="ARBA00022771"/>
    </source>
</evidence>
<evidence type="ECO:0000256" key="11">
    <source>
        <dbReference type="RuleBase" id="RU364130"/>
    </source>
</evidence>
<dbReference type="GO" id="GO:0005634">
    <property type="term" value="C:nucleus"/>
    <property type="evidence" value="ECO:0007669"/>
    <property type="project" value="UniProtKB-SubCell"/>
</dbReference>
<evidence type="ECO:0000259" key="16">
    <source>
        <dbReference type="Pfam" id="PF16900"/>
    </source>
</evidence>
<feature type="domain" description="OB" evidence="13">
    <location>
        <begin position="191"/>
        <end position="268"/>
    </location>
</feature>
<dbReference type="Pfam" id="PF16900">
    <property type="entry name" value="REPA_OB_2"/>
    <property type="match status" value="1"/>
</dbReference>
<evidence type="ECO:0000256" key="10">
    <source>
        <dbReference type="ARBA" id="ARBA00062035"/>
    </source>
</evidence>
<keyword evidence="7 11" id="KW-0238">DNA-binding</keyword>
<dbReference type="FunFam" id="2.40.50.140:FF:000117">
    <property type="entry name" value="Replication protein A subunit"/>
    <property type="match status" value="1"/>
</dbReference>
<keyword evidence="8 11" id="KW-0539">Nucleus</keyword>
<dbReference type="GO" id="GO:0008270">
    <property type="term" value="F:zinc ion binding"/>
    <property type="evidence" value="ECO:0007669"/>
    <property type="project" value="UniProtKB-KW"/>
</dbReference>
<proteinExistence type="inferred from homology"/>
<comment type="function">
    <text evidence="9 11">As part of the heterotrimeric replication protein A complex (RPA/RP-A), binds and stabilizes single-stranded DNA intermediates, that form during DNA replication or upon DNA stress. It prevents their reannealing and in parallel, recruits and activates different proteins and complexes involved in DNA metabolism. Thereby, it plays an essential role both in DNA replication and the cellular response to DNA damage.</text>
</comment>
<evidence type="ECO:0000256" key="3">
    <source>
        <dbReference type="ARBA" id="ARBA00022705"/>
    </source>
</evidence>
<dbReference type="Gene3D" id="2.40.50.140">
    <property type="entry name" value="Nucleic acid-binding proteins"/>
    <property type="match status" value="4"/>
</dbReference>
<sequence length="605" mass="67370">MVFNHKLTERGVSKLMRGEELDKPIFQILGFKKIAGQGGSDRYRLNISDGTHSHTFAMLATQLNHMIPDGQLDNFCVIRADKIVSNAVSEKRVLIILELTVLATGTEMKVKIGNPVQFVEGGSASQADTSHAGSNLNRPFRVVQESAGHADRPTPNPRKWDTGFGSDSEAVMPIRDINPYNSSKIGVKVRVTNKGQVKTWSNSRGEGKLFSMDLLDDSGEIRMTAFNQQVDQMYELIKVGCVYTFRNFSVKSANKNFSTLNNDYELSANQDTQFTLCTDAEASDIPVVSYEFVEIANIEVAEKDRIIDVIGVCKKIGDLQTFTARTTNKELTKRDIVLVDKTNREINLTLWGKQAEDFQDDSNPVVAVKGAKVSDYNGKSISCMMSSSMLVNPDIPEAHVLRGWYDNVGLHTESHSLSMSRAPGGTGTPWKLIREANTMNNPAAQDKGDYYMCKTTIVAIKRDNAMYRACPGEKCNKKVIDGGNGFFRCEKCNKESSDFKWRAMANVNFADCSSNVWATCFQETAEIVFGLPSETLGPISNDDPDQFDGIIKDAAFKSYIVKFRCKMETYNSENRLKHSVLELHPVNYAEYAKKLLNEIKECAPA</sequence>
<dbReference type="Pfam" id="PF04057">
    <property type="entry name" value="Rep-A_N"/>
    <property type="match status" value="1"/>
</dbReference>
<feature type="domain" description="Replication factor-A protein 1 N-terminal" evidence="14">
    <location>
        <begin position="7"/>
        <end position="103"/>
    </location>
</feature>
<evidence type="ECO:0000259" key="15">
    <source>
        <dbReference type="Pfam" id="PF08646"/>
    </source>
</evidence>
<evidence type="ECO:0000256" key="12">
    <source>
        <dbReference type="SAM" id="MobiDB-lite"/>
    </source>
</evidence>
<dbReference type="InterPro" id="IPR004365">
    <property type="entry name" value="NA-bd_OB_tRNA"/>
</dbReference>
<dbReference type="STRING" id="158441.A0A226F6A1"/>